<keyword evidence="4" id="KW-1185">Reference proteome</keyword>
<keyword evidence="1" id="KW-1133">Transmembrane helix</keyword>
<organism evidence="3 4">
    <name type="scientific">Brevundimonas variabilis</name>
    <dbReference type="NCBI Taxonomy" id="74312"/>
    <lineage>
        <taxon>Bacteria</taxon>
        <taxon>Pseudomonadati</taxon>
        <taxon>Pseudomonadota</taxon>
        <taxon>Alphaproteobacteria</taxon>
        <taxon>Caulobacterales</taxon>
        <taxon>Caulobacteraceae</taxon>
        <taxon>Brevundimonas</taxon>
    </lineage>
</organism>
<feature type="domain" description="AsmA" evidence="2">
    <location>
        <begin position="271"/>
        <end position="576"/>
    </location>
</feature>
<evidence type="ECO:0000256" key="1">
    <source>
        <dbReference type="SAM" id="Phobius"/>
    </source>
</evidence>
<dbReference type="PANTHER" id="PTHR30441:SF9">
    <property type="entry name" value="ASMA FAMILY PROTEIN YHJG"/>
    <property type="match status" value="1"/>
</dbReference>
<evidence type="ECO:0000313" key="4">
    <source>
        <dbReference type="Proteomes" id="UP000545037"/>
    </source>
</evidence>
<sequence length="683" mass="72794">MTNPLKKLTDWSPLRDGALAPAAAWGRRQGDWLAENDPVYRGWRKPGLAEAWASSVALGLIAVLFLTLALFDWNLLRGPVGRWASSHYDRNIVIAGDLDVRLFSPTPSLSISRLKVGGPAWARGADTLDVGRIDATVRLSRLLVGQIELVRLAITRPVAVMIVDQQGRRSWVLDPDNRDDEPTTLPLIQRLTITDGRMLYRDLSRDIALDARITARETAPGVEGRTGFHLDGKGTRNGQPLTLAVQGGAFVNIRRDRPYAFSAILEGAGSSLAAEGRLLRPFNFGRFDATLTLSGLNMADQFPLTGVATPDTPPYRLTAALTRDGDRWMLNDVEGKVGASDLAGRVEVDRTGERLRVTADLSSRSMDIDDLSVVLGAKVQSTSNDDTVVGSGLPGKLLPDAPLQVERLRAMDGTLSFRAASVKRNDFALRQVRLGAELQDGILKLNPVAFAFERGTLIGTARVDATKAVPYSEIDFRLAGYPVESVIPARGGAQPLTGRALGRARLEGPGASLHAFAAASKGTMSVVMPQGQMRTAFAELLGINAGRGLRLLLSGDQGISGVRCAVGDFTVAGGVATARTLVVDTDVVIATGRGTIDLGAETFDLRFDGETKKPRLLRVWAPVTIRGALNRPNIGIEGSAIAGQVGIAGILGALINPLVALLPFIDPGLAEDANCGALISGTR</sequence>
<dbReference type="InterPro" id="IPR052894">
    <property type="entry name" value="AsmA-related"/>
</dbReference>
<evidence type="ECO:0000313" key="3">
    <source>
        <dbReference type="EMBL" id="MBB5745053.1"/>
    </source>
</evidence>
<feature type="domain" description="AsmA" evidence="2">
    <location>
        <begin position="60"/>
        <end position="179"/>
    </location>
</feature>
<comment type="caution">
    <text evidence="3">The sequence shown here is derived from an EMBL/GenBank/DDBJ whole genome shotgun (WGS) entry which is preliminary data.</text>
</comment>
<protein>
    <recommendedName>
        <fullName evidence="2">AsmA domain-containing protein</fullName>
    </recommendedName>
</protein>
<keyword evidence="1" id="KW-0812">Transmembrane</keyword>
<dbReference type="GO" id="GO:0005886">
    <property type="term" value="C:plasma membrane"/>
    <property type="evidence" value="ECO:0007669"/>
    <property type="project" value="TreeGrafter"/>
</dbReference>
<dbReference type="Proteomes" id="UP000545037">
    <property type="component" value="Unassembled WGS sequence"/>
</dbReference>
<dbReference type="AlphaFoldDB" id="A0A7W9CGL5"/>
<proteinExistence type="predicted"/>
<gene>
    <name evidence="3" type="ORF">GGR13_000625</name>
</gene>
<reference evidence="3 4" key="1">
    <citation type="submission" date="2020-08" db="EMBL/GenBank/DDBJ databases">
        <title>Genomic Encyclopedia of Type Strains, Phase IV (KMG-IV): sequencing the most valuable type-strain genomes for metagenomic binning, comparative biology and taxonomic classification.</title>
        <authorList>
            <person name="Goeker M."/>
        </authorList>
    </citation>
    <scope>NUCLEOTIDE SEQUENCE [LARGE SCALE GENOMIC DNA]</scope>
    <source>
        <strain evidence="3 4">DSM 4737</strain>
    </source>
</reference>
<dbReference type="InterPro" id="IPR007844">
    <property type="entry name" value="AsmA"/>
</dbReference>
<accession>A0A7W9CGL5</accession>
<keyword evidence="1" id="KW-0472">Membrane</keyword>
<feature type="transmembrane region" description="Helical" evidence="1">
    <location>
        <begin position="51"/>
        <end position="71"/>
    </location>
</feature>
<dbReference type="RefSeq" id="WP_246347646.1">
    <property type="nucleotide sequence ID" value="NZ_JACHOR010000001.1"/>
</dbReference>
<evidence type="ECO:0000259" key="2">
    <source>
        <dbReference type="Pfam" id="PF05170"/>
    </source>
</evidence>
<dbReference type="PANTHER" id="PTHR30441">
    <property type="entry name" value="DUF748 DOMAIN-CONTAINING PROTEIN"/>
    <property type="match status" value="1"/>
</dbReference>
<name>A0A7W9CGL5_9CAUL</name>
<dbReference type="GO" id="GO:0090313">
    <property type="term" value="P:regulation of protein targeting to membrane"/>
    <property type="evidence" value="ECO:0007669"/>
    <property type="project" value="TreeGrafter"/>
</dbReference>
<dbReference type="EMBL" id="JACHOR010000001">
    <property type="protein sequence ID" value="MBB5745053.1"/>
    <property type="molecule type" value="Genomic_DNA"/>
</dbReference>
<dbReference type="Pfam" id="PF05170">
    <property type="entry name" value="AsmA"/>
    <property type="match status" value="2"/>
</dbReference>